<keyword evidence="3" id="KW-1185">Reference proteome</keyword>
<keyword evidence="1" id="KW-1133">Transmembrane helix</keyword>
<gene>
    <name evidence="2" type="ORF">SAMN02745245_00762</name>
</gene>
<dbReference type="Proteomes" id="UP000184032">
    <property type="component" value="Unassembled WGS sequence"/>
</dbReference>
<keyword evidence="1" id="KW-0472">Membrane</keyword>
<evidence type="ECO:0000256" key="1">
    <source>
        <dbReference type="SAM" id="Phobius"/>
    </source>
</evidence>
<name>A0A1M5QVN1_9FIRM</name>
<organism evidence="2 3">
    <name type="scientific">Anaerosphaera aminiphila DSM 21120</name>
    <dbReference type="NCBI Taxonomy" id="1120995"/>
    <lineage>
        <taxon>Bacteria</taxon>
        <taxon>Bacillati</taxon>
        <taxon>Bacillota</taxon>
        <taxon>Tissierellia</taxon>
        <taxon>Tissierellales</taxon>
        <taxon>Peptoniphilaceae</taxon>
        <taxon>Anaerosphaera</taxon>
    </lineage>
</organism>
<proteinExistence type="predicted"/>
<dbReference type="AlphaFoldDB" id="A0A1M5QVN1"/>
<accession>A0A1M5QVN1</accession>
<feature type="transmembrane region" description="Helical" evidence="1">
    <location>
        <begin position="35"/>
        <end position="53"/>
    </location>
</feature>
<feature type="transmembrane region" description="Helical" evidence="1">
    <location>
        <begin position="12"/>
        <end position="28"/>
    </location>
</feature>
<protein>
    <submittedName>
        <fullName evidence="2">Uncharacterized protein</fullName>
    </submittedName>
</protein>
<evidence type="ECO:0000313" key="3">
    <source>
        <dbReference type="Proteomes" id="UP000184032"/>
    </source>
</evidence>
<dbReference type="STRING" id="1120995.SAMN02745245_00762"/>
<keyword evidence="1" id="KW-0812">Transmembrane</keyword>
<sequence length="54" mass="6423">MSLTLSNSLTTNIMFLILLLFFTGYSIYQKKKQTSIAFVIVTILYVIYIYRTWF</sequence>
<dbReference type="EMBL" id="FQXI01000003">
    <property type="protein sequence ID" value="SHH18185.1"/>
    <property type="molecule type" value="Genomic_DNA"/>
</dbReference>
<reference evidence="2 3" key="1">
    <citation type="submission" date="2016-11" db="EMBL/GenBank/DDBJ databases">
        <authorList>
            <person name="Jaros S."/>
            <person name="Januszkiewicz K."/>
            <person name="Wedrychowicz H."/>
        </authorList>
    </citation>
    <scope>NUCLEOTIDE SEQUENCE [LARGE SCALE GENOMIC DNA]</scope>
    <source>
        <strain evidence="2 3">DSM 21120</strain>
    </source>
</reference>
<evidence type="ECO:0000313" key="2">
    <source>
        <dbReference type="EMBL" id="SHH18185.1"/>
    </source>
</evidence>